<evidence type="ECO:0000256" key="7">
    <source>
        <dbReference type="ARBA" id="ARBA00023015"/>
    </source>
</evidence>
<gene>
    <name evidence="15" type="ORF">A3C92_01795</name>
</gene>
<comment type="similarity">
    <text evidence="1 12">Belongs to the peptidase S24 family.</text>
</comment>
<dbReference type="GO" id="GO:0006281">
    <property type="term" value="P:DNA repair"/>
    <property type="evidence" value="ECO:0007669"/>
    <property type="project" value="UniProtKB-KW"/>
</dbReference>
<evidence type="ECO:0000256" key="9">
    <source>
        <dbReference type="ARBA" id="ARBA00023163"/>
    </source>
</evidence>
<evidence type="ECO:0000256" key="10">
    <source>
        <dbReference type="ARBA" id="ARBA00023204"/>
    </source>
</evidence>
<comment type="caution">
    <text evidence="15">The sequence shown here is derived from an EMBL/GenBank/DDBJ whole genome shotgun (WGS) entry which is preliminary data.</text>
</comment>
<keyword evidence="8" id="KW-0238">DNA-binding</keyword>
<evidence type="ECO:0000256" key="3">
    <source>
        <dbReference type="ARBA" id="ARBA00022705"/>
    </source>
</evidence>
<dbReference type="PRINTS" id="PR00726">
    <property type="entry name" value="LEXASERPTASE"/>
</dbReference>
<dbReference type="InterPro" id="IPR036286">
    <property type="entry name" value="LexA/Signal_pep-like_sf"/>
</dbReference>
<keyword evidence="4" id="KW-0227">DNA damage</keyword>
<keyword evidence="7" id="KW-0805">Transcription regulation</keyword>
<evidence type="ECO:0000313" key="15">
    <source>
        <dbReference type="EMBL" id="OHA03227.1"/>
    </source>
</evidence>
<keyword evidence="3" id="KW-0235">DNA replication</keyword>
<keyword evidence="10" id="KW-0234">DNA repair</keyword>
<dbReference type="AlphaFoldDB" id="A0A1G2KUW0"/>
<proteinExistence type="inferred from homology"/>
<evidence type="ECO:0000256" key="5">
    <source>
        <dbReference type="ARBA" id="ARBA00022801"/>
    </source>
</evidence>
<dbReference type="CDD" id="cd06529">
    <property type="entry name" value="S24_LexA-like"/>
    <property type="match status" value="1"/>
</dbReference>
<dbReference type="Proteomes" id="UP000177177">
    <property type="component" value="Unassembled WGS sequence"/>
</dbReference>
<dbReference type="GO" id="GO:0004252">
    <property type="term" value="F:serine-type endopeptidase activity"/>
    <property type="evidence" value="ECO:0007669"/>
    <property type="project" value="InterPro"/>
</dbReference>
<dbReference type="NCBIfam" id="TIGR00498">
    <property type="entry name" value="lexA"/>
    <property type="match status" value="1"/>
</dbReference>
<dbReference type="GO" id="GO:0045892">
    <property type="term" value="P:negative regulation of DNA-templated transcription"/>
    <property type="evidence" value="ECO:0007669"/>
    <property type="project" value="InterPro"/>
</dbReference>
<dbReference type="Gene3D" id="2.10.109.10">
    <property type="entry name" value="Umud Fragment, subunit A"/>
    <property type="match status" value="1"/>
</dbReference>
<evidence type="ECO:0000256" key="12">
    <source>
        <dbReference type="RuleBase" id="RU003991"/>
    </source>
</evidence>
<keyword evidence="6 12" id="KW-0068">Autocatalytic cleavage</keyword>
<accession>A0A1G2KUW0</accession>
<feature type="domain" description="LexA repressor DNA-binding" evidence="14">
    <location>
        <begin position="5"/>
        <end position="63"/>
    </location>
</feature>
<name>A0A1G2KUW0_9BACT</name>
<dbReference type="InterPro" id="IPR006200">
    <property type="entry name" value="LexA"/>
</dbReference>
<keyword evidence="2" id="KW-0678">Repressor</keyword>
<dbReference type="PANTHER" id="PTHR33516:SF2">
    <property type="entry name" value="LEXA REPRESSOR-RELATED"/>
    <property type="match status" value="1"/>
</dbReference>
<feature type="domain" description="Peptidase S24/S26A/S26B/S26C" evidence="13">
    <location>
        <begin position="79"/>
        <end position="193"/>
    </location>
</feature>
<dbReference type="InterPro" id="IPR036390">
    <property type="entry name" value="WH_DNA-bd_sf"/>
</dbReference>
<dbReference type="Pfam" id="PF00717">
    <property type="entry name" value="Peptidase_S24"/>
    <property type="match status" value="1"/>
</dbReference>
<dbReference type="PANTHER" id="PTHR33516">
    <property type="entry name" value="LEXA REPRESSOR"/>
    <property type="match status" value="1"/>
</dbReference>
<dbReference type="GO" id="GO:0009432">
    <property type="term" value="P:SOS response"/>
    <property type="evidence" value="ECO:0007669"/>
    <property type="project" value="UniProtKB-KW"/>
</dbReference>
<dbReference type="GO" id="GO:0006508">
    <property type="term" value="P:proteolysis"/>
    <property type="evidence" value="ECO:0007669"/>
    <property type="project" value="InterPro"/>
</dbReference>
<evidence type="ECO:0000259" key="14">
    <source>
        <dbReference type="Pfam" id="PF01726"/>
    </source>
</evidence>
<dbReference type="SUPFAM" id="SSF51306">
    <property type="entry name" value="LexA/Signal peptidase"/>
    <property type="match status" value="1"/>
</dbReference>
<dbReference type="GO" id="GO:0006260">
    <property type="term" value="P:DNA replication"/>
    <property type="evidence" value="ECO:0007669"/>
    <property type="project" value="UniProtKB-KW"/>
</dbReference>
<dbReference type="InterPro" id="IPR015927">
    <property type="entry name" value="Peptidase_S24_S26A/B/C"/>
</dbReference>
<evidence type="ECO:0000259" key="13">
    <source>
        <dbReference type="Pfam" id="PF00717"/>
    </source>
</evidence>
<dbReference type="SUPFAM" id="SSF46785">
    <property type="entry name" value="Winged helix' DNA-binding domain"/>
    <property type="match status" value="1"/>
</dbReference>
<dbReference type="EMBL" id="MHQN01000022">
    <property type="protein sequence ID" value="OHA03227.1"/>
    <property type="molecule type" value="Genomic_DNA"/>
</dbReference>
<evidence type="ECO:0000256" key="11">
    <source>
        <dbReference type="ARBA" id="ARBA00023236"/>
    </source>
</evidence>
<dbReference type="InterPro" id="IPR006199">
    <property type="entry name" value="LexA_DNA-bd_dom"/>
</dbReference>
<evidence type="ECO:0000256" key="6">
    <source>
        <dbReference type="ARBA" id="ARBA00022813"/>
    </source>
</evidence>
<dbReference type="InterPro" id="IPR036388">
    <property type="entry name" value="WH-like_DNA-bd_sf"/>
</dbReference>
<dbReference type="GO" id="GO:0003677">
    <property type="term" value="F:DNA binding"/>
    <property type="evidence" value="ECO:0007669"/>
    <property type="project" value="UniProtKB-KW"/>
</dbReference>
<evidence type="ECO:0000256" key="8">
    <source>
        <dbReference type="ARBA" id="ARBA00023125"/>
    </source>
</evidence>
<dbReference type="InterPro" id="IPR050077">
    <property type="entry name" value="LexA_repressor"/>
</dbReference>
<keyword evidence="9" id="KW-0804">Transcription</keyword>
<evidence type="ECO:0000256" key="2">
    <source>
        <dbReference type="ARBA" id="ARBA00022491"/>
    </source>
</evidence>
<reference evidence="15 16" key="1">
    <citation type="journal article" date="2016" name="Nat. Commun.">
        <title>Thousands of microbial genomes shed light on interconnected biogeochemical processes in an aquifer system.</title>
        <authorList>
            <person name="Anantharaman K."/>
            <person name="Brown C.T."/>
            <person name="Hug L.A."/>
            <person name="Sharon I."/>
            <person name="Castelle C.J."/>
            <person name="Probst A.J."/>
            <person name="Thomas B.C."/>
            <person name="Singh A."/>
            <person name="Wilkins M.J."/>
            <person name="Karaoz U."/>
            <person name="Brodie E.L."/>
            <person name="Williams K.H."/>
            <person name="Hubbard S.S."/>
            <person name="Banfield J.F."/>
        </authorList>
    </citation>
    <scope>NUCLEOTIDE SEQUENCE [LARGE SCALE GENOMIC DNA]</scope>
</reference>
<sequence>MGRPSKKQAEILKFVGKFQKDKGYAPSLREIAEYFDISVPTVHQHVSYLRGKNLLATEKGKKRSIQTFSDSKGDIAEVPLLGIISAGGPIEAISNPEPIEVPRSMLSLGGEYYALKVEGVSMIEEGISDGDIVIVRQQQTVDDGEKAVAYLPDKDAVTLKKIYRDKNKVKLVPANNFMKPFYERNVQVQGKVVGVLRKEI</sequence>
<dbReference type="Gene3D" id="1.10.10.10">
    <property type="entry name" value="Winged helix-like DNA-binding domain superfamily/Winged helix DNA-binding domain"/>
    <property type="match status" value="1"/>
</dbReference>
<keyword evidence="11" id="KW-0742">SOS response</keyword>
<evidence type="ECO:0000313" key="16">
    <source>
        <dbReference type="Proteomes" id="UP000177177"/>
    </source>
</evidence>
<evidence type="ECO:0000256" key="1">
    <source>
        <dbReference type="ARBA" id="ARBA00007484"/>
    </source>
</evidence>
<dbReference type="InterPro" id="IPR039418">
    <property type="entry name" value="LexA-like"/>
</dbReference>
<protein>
    <submittedName>
        <fullName evidence="15">Repressor LexA</fullName>
    </submittedName>
</protein>
<keyword evidence="5 12" id="KW-0378">Hydrolase</keyword>
<dbReference type="InterPro" id="IPR006197">
    <property type="entry name" value="Peptidase_S24_LexA"/>
</dbReference>
<dbReference type="Pfam" id="PF01726">
    <property type="entry name" value="LexA_DNA_bind"/>
    <property type="match status" value="1"/>
</dbReference>
<organism evidence="15 16">
    <name type="scientific">Candidatus Sungbacteria bacterium RIFCSPHIGHO2_02_FULL_53_17</name>
    <dbReference type="NCBI Taxonomy" id="1802275"/>
    <lineage>
        <taxon>Bacteria</taxon>
        <taxon>Candidatus Sungiibacteriota</taxon>
    </lineage>
</organism>
<evidence type="ECO:0000256" key="4">
    <source>
        <dbReference type="ARBA" id="ARBA00022763"/>
    </source>
</evidence>